<proteinExistence type="predicted"/>
<dbReference type="PROSITE" id="PS50977">
    <property type="entry name" value="HTH_TETR_2"/>
    <property type="match status" value="1"/>
</dbReference>
<feature type="domain" description="HTH tetR-type" evidence="5">
    <location>
        <begin position="7"/>
        <end position="67"/>
    </location>
</feature>
<dbReference type="EMBL" id="CP044067">
    <property type="protein sequence ID" value="QET04587.1"/>
    <property type="molecule type" value="Genomic_DNA"/>
</dbReference>
<dbReference type="PRINTS" id="PR00455">
    <property type="entry name" value="HTHTETR"/>
</dbReference>
<protein>
    <submittedName>
        <fullName evidence="6">TetR/AcrR family transcriptional regulator</fullName>
    </submittedName>
</protein>
<dbReference type="PANTHER" id="PTHR47506">
    <property type="entry name" value="TRANSCRIPTIONAL REGULATORY PROTEIN"/>
    <property type="match status" value="1"/>
</dbReference>
<keyword evidence="1" id="KW-0805">Transcription regulation</keyword>
<gene>
    <name evidence="6" type="ORF">FOB72_21000</name>
</gene>
<organism evidence="6 7">
    <name type="scientific">Cupriavidus pauculus</name>
    <dbReference type="NCBI Taxonomy" id="82633"/>
    <lineage>
        <taxon>Bacteria</taxon>
        <taxon>Pseudomonadati</taxon>
        <taxon>Pseudomonadota</taxon>
        <taxon>Betaproteobacteria</taxon>
        <taxon>Burkholderiales</taxon>
        <taxon>Burkholderiaceae</taxon>
        <taxon>Cupriavidus</taxon>
    </lineage>
</organism>
<dbReference type="SUPFAM" id="SSF46689">
    <property type="entry name" value="Homeodomain-like"/>
    <property type="match status" value="1"/>
</dbReference>
<evidence type="ECO:0000256" key="4">
    <source>
        <dbReference type="PROSITE-ProRule" id="PRU00335"/>
    </source>
</evidence>
<evidence type="ECO:0000313" key="6">
    <source>
        <dbReference type="EMBL" id="QET04587.1"/>
    </source>
</evidence>
<dbReference type="Pfam" id="PF00440">
    <property type="entry name" value="TetR_N"/>
    <property type="match status" value="1"/>
</dbReference>
<feature type="DNA-binding region" description="H-T-H motif" evidence="4">
    <location>
        <begin position="30"/>
        <end position="49"/>
    </location>
</feature>
<dbReference type="PANTHER" id="PTHR47506:SF1">
    <property type="entry name" value="HTH-TYPE TRANSCRIPTIONAL REGULATOR YJDC"/>
    <property type="match status" value="1"/>
</dbReference>
<name>A0A5P2H8T2_9BURK</name>
<dbReference type="RefSeq" id="WP_150374648.1">
    <property type="nucleotide sequence ID" value="NZ_CP044067.1"/>
</dbReference>
<dbReference type="InterPro" id="IPR036271">
    <property type="entry name" value="Tet_transcr_reg_TetR-rel_C_sf"/>
</dbReference>
<dbReference type="SUPFAM" id="SSF48498">
    <property type="entry name" value="Tetracyclin repressor-like, C-terminal domain"/>
    <property type="match status" value="1"/>
</dbReference>
<dbReference type="Proteomes" id="UP000322822">
    <property type="component" value="Chromosome 2"/>
</dbReference>
<accession>A0A5P2H8T2</accession>
<dbReference type="GO" id="GO:0003677">
    <property type="term" value="F:DNA binding"/>
    <property type="evidence" value="ECO:0007669"/>
    <property type="project" value="UniProtKB-UniRule"/>
</dbReference>
<evidence type="ECO:0000256" key="3">
    <source>
        <dbReference type="ARBA" id="ARBA00023163"/>
    </source>
</evidence>
<evidence type="ECO:0000313" key="7">
    <source>
        <dbReference type="Proteomes" id="UP000322822"/>
    </source>
</evidence>
<dbReference type="AlphaFoldDB" id="A0A5P2H8T2"/>
<keyword evidence="3" id="KW-0804">Transcription</keyword>
<evidence type="ECO:0000256" key="2">
    <source>
        <dbReference type="ARBA" id="ARBA00023125"/>
    </source>
</evidence>
<dbReference type="Gene3D" id="1.10.357.10">
    <property type="entry name" value="Tetracycline Repressor, domain 2"/>
    <property type="match status" value="1"/>
</dbReference>
<dbReference type="Pfam" id="PF16925">
    <property type="entry name" value="TetR_C_13"/>
    <property type="match status" value="1"/>
</dbReference>
<keyword evidence="2 4" id="KW-0238">DNA-binding</keyword>
<dbReference type="OrthoDB" id="5293507at2"/>
<dbReference type="InterPro" id="IPR009057">
    <property type="entry name" value="Homeodomain-like_sf"/>
</dbReference>
<evidence type="ECO:0000256" key="1">
    <source>
        <dbReference type="ARBA" id="ARBA00023015"/>
    </source>
</evidence>
<sequence length="196" mass="20785">MEAIDLSPKAVEIVVCTQSLLATRGYNGFSYADISEKVGISKASIHHHFPSKAELVEVVVKLYRQETRKGVAAIEAHTDVPLDRLRAYTGYWERCIGDGSAPICICAMLASELPAIPEAVATEVRGHFQDLTGWLSSVLANGAAVGTFRLRGNADAEAAAFLATVHGGMIAARVHGNPGLFGAIVGRTVQILLASD</sequence>
<dbReference type="InterPro" id="IPR001647">
    <property type="entry name" value="HTH_TetR"/>
</dbReference>
<dbReference type="InterPro" id="IPR011075">
    <property type="entry name" value="TetR_C"/>
</dbReference>
<reference evidence="6 7" key="1">
    <citation type="submission" date="2019-09" db="EMBL/GenBank/DDBJ databases">
        <title>FDA dAtabase for Regulatory Grade micrObial Sequences (FDA-ARGOS): Supporting development and validation of Infectious Disease Dx tests.</title>
        <authorList>
            <person name="Sciortino C."/>
            <person name="Tallon L."/>
            <person name="Sadzewicz L."/>
            <person name="Vavikolanu K."/>
            <person name="Mehta A."/>
            <person name="Aluvathingal J."/>
            <person name="Nadendla S."/>
            <person name="Nandy P."/>
            <person name="Geyer C."/>
            <person name="Yan Y."/>
            <person name="Sichtig H."/>
        </authorList>
    </citation>
    <scope>NUCLEOTIDE SEQUENCE [LARGE SCALE GENOMIC DNA]</scope>
    <source>
        <strain evidence="6 7">FDAARGOS_664</strain>
    </source>
</reference>
<evidence type="ECO:0000259" key="5">
    <source>
        <dbReference type="PROSITE" id="PS50977"/>
    </source>
</evidence>